<dbReference type="PROSITE" id="PS50878">
    <property type="entry name" value="RT_POL"/>
    <property type="match status" value="1"/>
</dbReference>
<dbReference type="InterPro" id="IPR000477">
    <property type="entry name" value="RT_dom"/>
</dbReference>
<name>A0A814A0G6_9BILA</name>
<evidence type="ECO:0000259" key="1">
    <source>
        <dbReference type="PROSITE" id="PS50878"/>
    </source>
</evidence>
<dbReference type="InterPro" id="IPR052560">
    <property type="entry name" value="RdDP_mobile_element"/>
</dbReference>
<dbReference type="InterPro" id="IPR043502">
    <property type="entry name" value="DNA/RNA_pol_sf"/>
</dbReference>
<dbReference type="EMBL" id="CAJNOE010000097">
    <property type="protein sequence ID" value="CAF0906163.1"/>
    <property type="molecule type" value="Genomic_DNA"/>
</dbReference>
<protein>
    <recommendedName>
        <fullName evidence="1">Reverse transcriptase domain-containing protein</fullName>
    </recommendedName>
</protein>
<accession>A0A814A0G6</accession>
<dbReference type="SUPFAM" id="SSF56672">
    <property type="entry name" value="DNA/RNA polymerases"/>
    <property type="match status" value="1"/>
</dbReference>
<dbReference type="PANTHER" id="PTHR36688:SF2">
    <property type="entry name" value="ENDONUCLEASE_EXONUCLEASE_PHOSPHATASE DOMAIN-CONTAINING PROTEIN"/>
    <property type="match status" value="1"/>
</dbReference>
<organism evidence="2 3">
    <name type="scientific">Adineta steineri</name>
    <dbReference type="NCBI Taxonomy" id="433720"/>
    <lineage>
        <taxon>Eukaryota</taxon>
        <taxon>Metazoa</taxon>
        <taxon>Spiralia</taxon>
        <taxon>Gnathifera</taxon>
        <taxon>Rotifera</taxon>
        <taxon>Eurotatoria</taxon>
        <taxon>Bdelloidea</taxon>
        <taxon>Adinetida</taxon>
        <taxon>Adinetidae</taxon>
        <taxon>Adineta</taxon>
    </lineage>
</organism>
<evidence type="ECO:0000313" key="2">
    <source>
        <dbReference type="EMBL" id="CAF0906163.1"/>
    </source>
</evidence>
<gene>
    <name evidence="2" type="ORF">IZO911_LOCUS12522</name>
</gene>
<dbReference type="AlphaFoldDB" id="A0A814A0G6"/>
<comment type="caution">
    <text evidence="2">The sequence shown here is derived from an EMBL/GenBank/DDBJ whole genome shotgun (WGS) entry which is preliminary data.</text>
</comment>
<evidence type="ECO:0000313" key="3">
    <source>
        <dbReference type="Proteomes" id="UP000663860"/>
    </source>
</evidence>
<sequence>MYLYYFSIIYNGLAILEFYLHSIVLTDVVHNPIPHFSSLKCPVVKAYRAELTRKLLHLNNPPAATVDINNIMQNYVYKSSNFSLPPVSYASAINSTINPMINPMMKKLDELMNTMSEMKNQLASFEVKQNTIEQFIIAKQEGDDLIKQNLDALAKNQFDMKKDVIHHGLFIDRHENVFTNLFLPMFQDFFTFISSLNKDKKGNILDTDLKDKIECYIIKMNKVKEETGPLDLSFFDKICHDFHIFAQKGENKNGGVLMLLKNFVKVSRIECKLPNVCVVDIKGVEVVRVLGVYAPTSKSWNWQDLSPYVTKKCIVYGDFNVDFCQDIQKAESLLPWADEHFLAPFLTGMSTSLRSDREVDYAFASNINITIQAYSGRTSSDHVPILSVIPFKIEQNNVGKNVHWKVFSLFTEYTFSFWEGLWNFDNLDNLYNDYTKFLFLLSARCTIVFPIEKYRPAILVELRSFLSFIRALSFRQMRIECSELRNEVNCLRKIAKKELKNFFSSNLSFVLRFRNSSSPAGNFFWSRTKKHLKPSSSSSVHALIDSSGKANKDPVLMCEVAADYYENFFRKSEIIRPHPYTDSPFLHHENVDELIPEVTLEELIYTVQVKRKKKSVDAHGICNYMFNFLDLTHWSLFLTLFNHSFKNTILPDAWKETRMILIAKKESICSPALTRPISLIDSFLKIGERLFLNRFRDVLLRRGLLPDNQSGFRDGFRLQTRLLLFLEDVYSLMSNSAPVCTIFIDFRSAFDQLWHSGCIGKLFRLGIPRSYILWIDAWLRRRRCYIEIKGHKSRCFNIEKGGPQGSVLTPTLFISYHCDMGQFLSSCTSHFFADDVAAILAGQMGVRFTDQCLDLEKRVKSFLDRLEFYSCLSDQPLNRSKTDALFSARAIGLPKFTISFDSDGGDEIKWKKEYKYLGYIISSKLGWGKLIKDVECKVRKRISLIRSFKLFGCSSPSVRKVLFYSHVLPLFTWIYPVYPLLTRKQQESMCKFYYTSLRRVLFCLEWNDIFFSYVLDELSLEDRCSAYWNRYLIALSDSTDGNLIFEKANLCLSLMRRSTFLKLSKLIQIGNILLCY</sequence>
<dbReference type="Pfam" id="PF00078">
    <property type="entry name" value="RVT_1"/>
    <property type="match status" value="1"/>
</dbReference>
<dbReference type="PANTHER" id="PTHR36688">
    <property type="entry name" value="ENDO/EXONUCLEASE/PHOSPHATASE DOMAIN-CONTAINING PROTEIN"/>
    <property type="match status" value="1"/>
</dbReference>
<dbReference type="Gene3D" id="3.60.10.10">
    <property type="entry name" value="Endonuclease/exonuclease/phosphatase"/>
    <property type="match status" value="1"/>
</dbReference>
<feature type="domain" description="Reverse transcriptase" evidence="1">
    <location>
        <begin position="643"/>
        <end position="921"/>
    </location>
</feature>
<proteinExistence type="predicted"/>
<dbReference type="SUPFAM" id="SSF56219">
    <property type="entry name" value="DNase I-like"/>
    <property type="match status" value="1"/>
</dbReference>
<reference evidence="2" key="1">
    <citation type="submission" date="2021-02" db="EMBL/GenBank/DDBJ databases">
        <authorList>
            <person name="Nowell W R."/>
        </authorList>
    </citation>
    <scope>NUCLEOTIDE SEQUENCE</scope>
</reference>
<dbReference type="InterPro" id="IPR036691">
    <property type="entry name" value="Endo/exonu/phosph_ase_sf"/>
</dbReference>
<dbReference type="Proteomes" id="UP000663860">
    <property type="component" value="Unassembled WGS sequence"/>
</dbReference>